<name>A0A163HU64_9BACL</name>
<dbReference type="Proteomes" id="UP000076796">
    <property type="component" value="Unassembled WGS sequence"/>
</dbReference>
<feature type="transmembrane region" description="Helical" evidence="1">
    <location>
        <begin position="100"/>
        <end position="127"/>
    </location>
</feature>
<protein>
    <recommendedName>
        <fullName evidence="4">ABC transporter permease</fullName>
    </recommendedName>
</protein>
<keyword evidence="1" id="KW-0472">Membrane</keyword>
<feature type="transmembrane region" description="Helical" evidence="1">
    <location>
        <begin position="174"/>
        <end position="197"/>
    </location>
</feature>
<dbReference type="EMBL" id="LWMH01000001">
    <property type="protein sequence ID" value="KZS45663.1"/>
    <property type="molecule type" value="Genomic_DNA"/>
</dbReference>
<dbReference type="PANTHER" id="PTHR37305">
    <property type="entry name" value="INTEGRAL MEMBRANE PROTEIN-RELATED"/>
    <property type="match status" value="1"/>
</dbReference>
<feature type="transmembrane region" description="Helical" evidence="1">
    <location>
        <begin position="21"/>
        <end position="42"/>
    </location>
</feature>
<reference evidence="2" key="1">
    <citation type="journal article" date="2016" name="Genome Announc.">
        <title>Draft genomes of two strains of Paenibacillus glucanolyticus with capability to degrade lignocellulose.</title>
        <authorList>
            <person name="Mathews S.L."/>
            <person name="Pawlak J."/>
            <person name="Grunden A.M."/>
        </authorList>
    </citation>
    <scope>NUCLEOTIDE SEQUENCE [LARGE SCALE GENOMIC DNA]</scope>
    <source>
        <strain evidence="2">SLM1</strain>
    </source>
</reference>
<organism evidence="2 3">
    <name type="scientific">Paenibacillus glucanolyticus</name>
    <dbReference type="NCBI Taxonomy" id="59843"/>
    <lineage>
        <taxon>Bacteria</taxon>
        <taxon>Bacillati</taxon>
        <taxon>Bacillota</taxon>
        <taxon>Bacilli</taxon>
        <taxon>Bacillales</taxon>
        <taxon>Paenibacillaceae</taxon>
        <taxon>Paenibacillus</taxon>
    </lineage>
</organism>
<keyword evidence="1" id="KW-1133">Transmembrane helix</keyword>
<evidence type="ECO:0000313" key="3">
    <source>
        <dbReference type="Proteomes" id="UP000076796"/>
    </source>
</evidence>
<evidence type="ECO:0008006" key="4">
    <source>
        <dbReference type="Google" id="ProtNLM"/>
    </source>
</evidence>
<dbReference type="GeneID" id="97553017"/>
<dbReference type="Pfam" id="PF12730">
    <property type="entry name" value="ABC2_membrane_4"/>
    <property type="match status" value="1"/>
</dbReference>
<gene>
    <name evidence="2" type="ORF">AWU65_06915</name>
</gene>
<keyword evidence="1" id="KW-0812">Transmembrane</keyword>
<dbReference type="OrthoDB" id="8613028at2"/>
<dbReference type="PANTHER" id="PTHR37305:SF1">
    <property type="entry name" value="MEMBRANE PROTEIN"/>
    <property type="match status" value="1"/>
</dbReference>
<sequence>MHSFGNLVWNEWLKMFKKRSFFLPYVLLAGMVLFMAFMLYKFSGGSSTGYEFAQLAVTTKGMGQMLTLLAIVVTAGAVAKEHSMGTVKLLLIRAQSRTKILASKYVAILIYILTLVAFMFVVSVLTGQITFGMESGTVAIGDVLREAINNLVYTIVYVTLTFMVGILTKSTGPAIGIGMFMVIMESMAVQLLARYSWSKYLLFTNVDLSMYSGGGSSLIPGMSLTFSIIVLAVYLLLFLTAGFVTFKKRDVA</sequence>
<evidence type="ECO:0000256" key="1">
    <source>
        <dbReference type="SAM" id="Phobius"/>
    </source>
</evidence>
<dbReference type="AlphaFoldDB" id="A0A163HU64"/>
<dbReference type="GO" id="GO:0140359">
    <property type="term" value="F:ABC-type transporter activity"/>
    <property type="evidence" value="ECO:0007669"/>
    <property type="project" value="InterPro"/>
</dbReference>
<feature type="transmembrane region" description="Helical" evidence="1">
    <location>
        <begin position="217"/>
        <end position="246"/>
    </location>
</feature>
<accession>A0A163HU64</accession>
<comment type="caution">
    <text evidence="2">The sequence shown here is derived from an EMBL/GenBank/DDBJ whole genome shotgun (WGS) entry which is preliminary data.</text>
</comment>
<feature type="transmembrane region" description="Helical" evidence="1">
    <location>
        <begin position="147"/>
        <end position="167"/>
    </location>
</feature>
<dbReference type="GO" id="GO:0005886">
    <property type="term" value="C:plasma membrane"/>
    <property type="evidence" value="ECO:0007669"/>
    <property type="project" value="UniProtKB-SubCell"/>
</dbReference>
<dbReference type="RefSeq" id="WP_063477869.1">
    <property type="nucleotide sequence ID" value="NZ_CP147845.1"/>
</dbReference>
<proteinExistence type="predicted"/>
<keyword evidence="3" id="KW-1185">Reference proteome</keyword>
<feature type="transmembrane region" description="Helical" evidence="1">
    <location>
        <begin position="62"/>
        <end position="79"/>
    </location>
</feature>
<evidence type="ECO:0000313" key="2">
    <source>
        <dbReference type="EMBL" id="KZS45663.1"/>
    </source>
</evidence>
<dbReference type="STRING" id="59843.A3958_06840"/>